<evidence type="ECO:0000313" key="4">
    <source>
        <dbReference type="Proteomes" id="UP000294575"/>
    </source>
</evidence>
<gene>
    <name evidence="3" type="ORF">DFQ45_11243</name>
</gene>
<evidence type="ECO:0000256" key="1">
    <source>
        <dbReference type="SAM" id="MobiDB-lite"/>
    </source>
</evidence>
<keyword evidence="2" id="KW-0732">Signal</keyword>
<proteinExistence type="predicted"/>
<dbReference type="Pfam" id="PF10986">
    <property type="entry name" value="ZrgA"/>
    <property type="match status" value="1"/>
</dbReference>
<organism evidence="3 4">
    <name type="scientific">Thiopseudomonas denitrificans</name>
    <dbReference type="NCBI Taxonomy" id="1501432"/>
    <lineage>
        <taxon>Bacteria</taxon>
        <taxon>Pseudomonadati</taxon>
        <taxon>Pseudomonadota</taxon>
        <taxon>Gammaproteobacteria</taxon>
        <taxon>Pseudomonadales</taxon>
        <taxon>Pseudomonadaceae</taxon>
        <taxon>Thiopseudomonas</taxon>
    </lineage>
</organism>
<feature type="compositionally biased region" description="Basic and acidic residues" evidence="1">
    <location>
        <begin position="112"/>
        <end position="122"/>
    </location>
</feature>
<comment type="caution">
    <text evidence="3">The sequence shown here is derived from an EMBL/GenBank/DDBJ whole genome shotgun (WGS) entry which is preliminary data.</text>
</comment>
<feature type="chain" id="PRO_5020229841" evidence="2">
    <location>
        <begin position="25"/>
        <end position="183"/>
    </location>
</feature>
<dbReference type="Proteomes" id="UP000294575">
    <property type="component" value="Unassembled WGS sequence"/>
</dbReference>
<dbReference type="AlphaFoldDB" id="A0A4R6TTQ8"/>
<dbReference type="RefSeq" id="WP_166627887.1">
    <property type="nucleotide sequence ID" value="NZ_LNJZ01000003.1"/>
</dbReference>
<keyword evidence="4" id="KW-1185">Reference proteome</keyword>
<evidence type="ECO:0000313" key="3">
    <source>
        <dbReference type="EMBL" id="TDQ36496.1"/>
    </source>
</evidence>
<dbReference type="EMBL" id="SNYK01000012">
    <property type="protein sequence ID" value="TDQ36496.1"/>
    <property type="molecule type" value="Genomic_DNA"/>
</dbReference>
<feature type="signal peptide" evidence="2">
    <location>
        <begin position="1"/>
        <end position="24"/>
    </location>
</feature>
<accession>A0A4R6TTQ8</accession>
<sequence length="183" mass="20514">MKLIRKTSLLLLLGTGLLPQVGLTAGVHQHGVAQLDVVIEPPALTLALHSPLANLIGFEHPPATAEEQALWAELQEHMQQPELQLLLPQAADCSLQSSDMNDPFAHHAQHSHTHEDEHDDDHDHADLTVEYHFHCTRSEYLKHLDLPLLQNYPGIEKLEVRMLTPSGQHLQILQTPDQRLTLP</sequence>
<feature type="region of interest" description="Disordered" evidence="1">
    <location>
        <begin position="101"/>
        <end position="122"/>
    </location>
</feature>
<protein>
    <submittedName>
        <fullName evidence="3">Uncharacterized protein DUF2796</fullName>
    </submittedName>
</protein>
<reference evidence="3 4" key="1">
    <citation type="submission" date="2019-03" db="EMBL/GenBank/DDBJ databases">
        <title>Genomic Encyclopedia of Type Strains, Phase IV (KMG-IV): sequencing the most valuable type-strain genomes for metagenomic binning, comparative biology and taxonomic classification.</title>
        <authorList>
            <person name="Goeker M."/>
        </authorList>
    </citation>
    <scope>NUCLEOTIDE SEQUENCE [LARGE SCALE GENOMIC DNA]</scope>
    <source>
        <strain evidence="3 4">DSM 28679</strain>
    </source>
</reference>
<evidence type="ECO:0000256" key="2">
    <source>
        <dbReference type="SAM" id="SignalP"/>
    </source>
</evidence>
<dbReference type="InterPro" id="IPR021253">
    <property type="entry name" value="ZrgA-like"/>
</dbReference>
<name>A0A4R6TTQ8_9GAMM</name>